<feature type="domain" description="DUF6603" evidence="1">
    <location>
        <begin position="413"/>
        <end position="991"/>
    </location>
</feature>
<comment type="caution">
    <text evidence="2">The sequence shown here is derived from an EMBL/GenBank/DDBJ whole genome shotgun (WGS) entry which is preliminary data.</text>
</comment>
<protein>
    <recommendedName>
        <fullName evidence="1">DUF6603 domain-containing protein</fullName>
    </recommendedName>
</protein>
<reference evidence="2 3" key="1">
    <citation type="submission" date="2018-03" db="EMBL/GenBank/DDBJ databases">
        <title>Genomic Encyclopedia of Archaeal and Bacterial Type Strains, Phase II (KMG-II): from individual species to whole genera.</title>
        <authorList>
            <person name="Goeker M."/>
        </authorList>
    </citation>
    <scope>NUCLEOTIDE SEQUENCE [LARGE SCALE GENOMIC DNA]</scope>
    <source>
        <strain evidence="2 3">DSM 18107</strain>
    </source>
</reference>
<evidence type="ECO:0000313" key="3">
    <source>
        <dbReference type="Proteomes" id="UP000240978"/>
    </source>
</evidence>
<dbReference type="InterPro" id="IPR046538">
    <property type="entry name" value="DUF6603"/>
</dbReference>
<keyword evidence="3" id="KW-1185">Reference proteome</keyword>
<accession>A0A2P8GMA6</accession>
<dbReference type="EMBL" id="PYGK01000002">
    <property type="protein sequence ID" value="PSL35076.1"/>
    <property type="molecule type" value="Genomic_DNA"/>
</dbReference>
<name>A0A2P8GMA6_9BACT</name>
<sequence>MADNKNLLQQYVKIARDILNPFVDMLGGTLEDRKEGLASLGLDPSFANSSPAVPTASLNSINQYVEKSADEVDEIAFFAVLEDLIQISAVIKEFFEAASAGNPNLTASELTTSYMNLLTLNYFRLRAPMFFKVMSIIESVDQQSVRSGGILNLFGAIGKFFENVGEGFKLENEDHARNLSDTMLFVGGVGLTLLNKLFFHFSIPLSVDAAYGYDTYPASTSPNADMLSQRTLSFSIKHEADTVESKLTNTLVLVPLSQQGKAAVMDITGEIKIELDLGNHWKFTFDTGGLGIIFRVGEGADASLATNPFVEMILENNTDEVTKGTLFANPVMKFGYGRIKTSIRFSKDDIEFKFKPTIAFEFGRGTKTSFPFTLIPKKGLDQKIDIAIGISQKKGFFLDGGANGLTIALPVYATLGPVSFDVITLAYSSDEATQEKQIEVSVSFKLKIGSVIAATVSRTGVLAKLNKNPAGEGAIAGYDIDFSFKPPNGIGIAVDAGVVTGGGFLYFDSKAGEYFGALELSFKNLFTFKAIGIINTKMPDGSDGYSLLIIVTASGFSFQLGFGFTLNGLGGLLGLNRTIKVDVLVDGLKTNTLKSILFPEDVVANINRIISDLKQVFPIQQDHFVVGLMAKIGWGTPTLVTLDLGVIVDFPDPRVVILGVLKAVLPKEEAPVLKLQINFVGIIDIPNSFIFFRADLYDSRLLVFTLTGSLALLVAWGDNATFALSVGGFHPDFHDIPSIPQLPNGFKNLDRLGISLLSGENPRITIQCYFAVTSNTVQFGAKAELYAEAAGFNVYGYLGFDVLFQFEPFHFVAKLYAGLALRHGTSVIKGITLSGELSGPKPWDVKGEASFSILFFDVSIGFHVTWGDDPDAVAKITEDLQQLMIDEINNNQNWQAVIPDNNKLHVSVKDLKLIQPEDNPSPNIVIHPLGVLTFSERVLPMEVTIQKFGTRVPKDVDLFKINGVKTGTTNLTYASATERFAPANFFNLKDNEKLSRRSFETNVSGCKVTASADLSIAPAVNKSVDYELSYLRKKRFSLFFAGIYKYSKSLFRSNLKGSAVAASKMSYATNRQSVNAPDAVAVQKDQYVVANVSDMKMHSAGMVANSYAEAVEMYNTLTAKQPALKNKVQILSQYEINNN</sequence>
<dbReference type="RefSeq" id="WP_106601314.1">
    <property type="nucleotide sequence ID" value="NZ_PYGK01000002.1"/>
</dbReference>
<evidence type="ECO:0000313" key="2">
    <source>
        <dbReference type="EMBL" id="PSL35076.1"/>
    </source>
</evidence>
<dbReference type="OrthoDB" id="535891at2"/>
<evidence type="ECO:0000259" key="1">
    <source>
        <dbReference type="Pfam" id="PF20248"/>
    </source>
</evidence>
<proteinExistence type="predicted"/>
<gene>
    <name evidence="2" type="ORF">CLV42_102650</name>
</gene>
<dbReference type="AlphaFoldDB" id="A0A2P8GMA6"/>
<dbReference type="Proteomes" id="UP000240978">
    <property type="component" value="Unassembled WGS sequence"/>
</dbReference>
<organism evidence="2 3">
    <name type="scientific">Chitinophaga ginsengisoli</name>
    <dbReference type="NCBI Taxonomy" id="363837"/>
    <lineage>
        <taxon>Bacteria</taxon>
        <taxon>Pseudomonadati</taxon>
        <taxon>Bacteroidota</taxon>
        <taxon>Chitinophagia</taxon>
        <taxon>Chitinophagales</taxon>
        <taxon>Chitinophagaceae</taxon>
        <taxon>Chitinophaga</taxon>
    </lineage>
</organism>
<dbReference type="Pfam" id="PF20248">
    <property type="entry name" value="DUF6603"/>
    <property type="match status" value="1"/>
</dbReference>